<evidence type="ECO:0000256" key="5">
    <source>
        <dbReference type="ARBA" id="ARBA00022574"/>
    </source>
</evidence>
<evidence type="ECO:0000256" key="8">
    <source>
        <dbReference type="ARBA" id="ARBA00022776"/>
    </source>
</evidence>
<evidence type="ECO:0000256" key="4">
    <source>
        <dbReference type="ARBA" id="ARBA00022448"/>
    </source>
</evidence>
<keyword evidence="4" id="KW-0813">Transport</keyword>
<comment type="similarity">
    <text evidence="3">Belongs to the WD repeat SEC13 family.</text>
</comment>
<dbReference type="Pfam" id="PF00400">
    <property type="entry name" value="WD40"/>
    <property type="match status" value="3"/>
</dbReference>
<evidence type="ECO:0000256" key="3">
    <source>
        <dbReference type="ARBA" id="ARBA00010102"/>
    </source>
</evidence>
<comment type="subcellular location">
    <subcellularLocation>
        <location evidence="2">Lysosome</location>
    </subcellularLocation>
    <subcellularLocation>
        <location evidence="1">Nucleus envelope</location>
    </subcellularLocation>
</comment>
<dbReference type="PRINTS" id="PR00320">
    <property type="entry name" value="GPROTEINBRPT"/>
</dbReference>
<dbReference type="GO" id="GO:0035859">
    <property type="term" value="C:Seh1-associated complex"/>
    <property type="evidence" value="ECO:0007669"/>
    <property type="project" value="TreeGrafter"/>
</dbReference>
<dbReference type="SUPFAM" id="SSF50978">
    <property type="entry name" value="WD40 repeat-like"/>
    <property type="match status" value="1"/>
</dbReference>
<dbReference type="InterPro" id="IPR036322">
    <property type="entry name" value="WD40_repeat_dom_sf"/>
</dbReference>
<dbReference type="GO" id="GO:0005198">
    <property type="term" value="F:structural molecule activity"/>
    <property type="evidence" value="ECO:0007669"/>
    <property type="project" value="InterPro"/>
</dbReference>
<keyword evidence="5 13" id="KW-0853">WD repeat</keyword>
<dbReference type="EMBL" id="GDHF01029020">
    <property type="protein sequence ID" value="JAI23294.1"/>
    <property type="molecule type" value="Transcribed_RNA"/>
</dbReference>
<accession>A0A0K8U9H4</accession>
<dbReference type="PANTHER" id="PTHR11024:SF3">
    <property type="entry name" value="NUCLEOPORIN SEH1"/>
    <property type="match status" value="1"/>
</dbReference>
<gene>
    <name evidence="14" type="primary">SEH1L_3</name>
    <name evidence="14" type="ORF">c0_g1_i3</name>
</gene>
<evidence type="ECO:0000256" key="10">
    <source>
        <dbReference type="ARBA" id="ARBA00023228"/>
    </source>
</evidence>
<keyword evidence="6" id="KW-0132">Cell division</keyword>
<evidence type="ECO:0000313" key="14">
    <source>
        <dbReference type="EMBL" id="JAI23294.1"/>
    </source>
</evidence>
<evidence type="ECO:0000256" key="12">
    <source>
        <dbReference type="ARBA" id="ARBA00023306"/>
    </source>
</evidence>
<evidence type="ECO:0000256" key="11">
    <source>
        <dbReference type="ARBA" id="ARBA00023242"/>
    </source>
</evidence>
<evidence type="ECO:0000256" key="2">
    <source>
        <dbReference type="ARBA" id="ARBA00004371"/>
    </source>
</evidence>
<dbReference type="GO" id="GO:0031080">
    <property type="term" value="C:nuclear pore outer ring"/>
    <property type="evidence" value="ECO:0007669"/>
    <property type="project" value="TreeGrafter"/>
</dbReference>
<dbReference type="PROSITE" id="PS50294">
    <property type="entry name" value="WD_REPEATS_REGION"/>
    <property type="match status" value="1"/>
</dbReference>
<dbReference type="GO" id="GO:0005764">
    <property type="term" value="C:lysosome"/>
    <property type="evidence" value="ECO:0007669"/>
    <property type="project" value="UniProtKB-SubCell"/>
</dbReference>
<dbReference type="Gene3D" id="2.130.10.10">
    <property type="entry name" value="YVTN repeat-like/Quinoprotein amine dehydrogenase"/>
    <property type="match status" value="1"/>
</dbReference>
<dbReference type="InterPro" id="IPR037363">
    <property type="entry name" value="Sec13/Seh1_fam"/>
</dbReference>
<dbReference type="OrthoDB" id="364224at2759"/>
<dbReference type="AlphaFoldDB" id="A0A0K8U9H4"/>
<organism evidence="14">
    <name type="scientific">Bactrocera latifrons</name>
    <name type="common">Malaysian fruit fly</name>
    <name type="synonym">Chaetodacus latifrons</name>
    <dbReference type="NCBI Taxonomy" id="174628"/>
    <lineage>
        <taxon>Eukaryota</taxon>
        <taxon>Metazoa</taxon>
        <taxon>Ecdysozoa</taxon>
        <taxon>Arthropoda</taxon>
        <taxon>Hexapoda</taxon>
        <taxon>Insecta</taxon>
        <taxon>Pterygota</taxon>
        <taxon>Neoptera</taxon>
        <taxon>Endopterygota</taxon>
        <taxon>Diptera</taxon>
        <taxon>Brachycera</taxon>
        <taxon>Muscomorpha</taxon>
        <taxon>Tephritoidea</taxon>
        <taxon>Tephritidae</taxon>
        <taxon>Bactrocera</taxon>
        <taxon>Bactrocera</taxon>
    </lineage>
</organism>
<dbReference type="InterPro" id="IPR015943">
    <property type="entry name" value="WD40/YVTN_repeat-like_dom_sf"/>
</dbReference>
<keyword evidence="12" id="KW-0131">Cell cycle</keyword>
<evidence type="ECO:0000256" key="1">
    <source>
        <dbReference type="ARBA" id="ARBA00004259"/>
    </source>
</evidence>
<dbReference type="GO" id="GO:0015031">
    <property type="term" value="P:protein transport"/>
    <property type="evidence" value="ECO:0007669"/>
    <property type="project" value="UniProtKB-KW"/>
</dbReference>
<dbReference type="GO" id="GO:1904263">
    <property type="term" value="P:positive regulation of TORC1 signaling"/>
    <property type="evidence" value="ECO:0007669"/>
    <property type="project" value="TreeGrafter"/>
</dbReference>
<keyword evidence="10" id="KW-0458">Lysosome</keyword>
<evidence type="ECO:0000256" key="6">
    <source>
        <dbReference type="ARBA" id="ARBA00022618"/>
    </source>
</evidence>
<dbReference type="PROSITE" id="PS50082">
    <property type="entry name" value="WD_REPEATS_2"/>
    <property type="match status" value="3"/>
</dbReference>
<protein>
    <submittedName>
        <fullName evidence="14">Nucleoporin SEH1</fullName>
    </submittedName>
</protein>
<dbReference type="SMART" id="SM00320">
    <property type="entry name" value="WD40"/>
    <property type="match status" value="4"/>
</dbReference>
<evidence type="ECO:0000256" key="9">
    <source>
        <dbReference type="ARBA" id="ARBA00022927"/>
    </source>
</evidence>
<sequence>MFEVELISADHKDVIHDVAFDYYGRRMATCSSDQTVKVWDEDEKGNWIESSNWKAHSGSIWRISWAHPEFGQVLVTCSFDRTASVWEEIVGEKVASLSTPSRRWVRRMTLDDSRTSVSDVKFAPKYLGLMLATTSADGIIRIYEAPDIMNLTQWPVLHEIANKLPLSCISWNTSTYMLSSQLLAAGSDETATHTGKVFIFAYSETRKWVKIDAINEITQPVTDLAFAPNPGRTFHMLAVASKDLYIVNIRGVTDASANTKLDIQATKFSDHNCPVWRVCWNMLATMLISTGDDGCVRIWRSIFIHIWSDTINIKFFYICVENYTKDWKCAAVIKAEGSYPSYEPSLNSPVMTVSATATAKYYKKGSISNPNQVPWH</sequence>
<keyword evidence="7" id="KW-0677">Repeat</keyword>
<feature type="repeat" description="WD" evidence="13">
    <location>
        <begin position="53"/>
        <end position="96"/>
    </location>
</feature>
<evidence type="ECO:0000256" key="13">
    <source>
        <dbReference type="PROSITE-ProRule" id="PRU00221"/>
    </source>
</evidence>
<keyword evidence="11" id="KW-0539">Nucleus</keyword>
<dbReference type="FunFam" id="2.130.10.10:FF:000063">
    <property type="entry name" value="SEH1 like nucleoporin"/>
    <property type="match status" value="1"/>
</dbReference>
<keyword evidence="8" id="KW-0498">Mitosis</keyword>
<dbReference type="PANTHER" id="PTHR11024">
    <property type="entry name" value="NUCLEAR PORE COMPLEX PROTEIN SEC13 / SEH1 FAMILY MEMBER"/>
    <property type="match status" value="1"/>
</dbReference>
<dbReference type="InterPro" id="IPR020472">
    <property type="entry name" value="WD40_PAC1"/>
</dbReference>
<reference evidence="14" key="1">
    <citation type="submission" date="2015-06" db="EMBL/GenBank/DDBJ databases">
        <authorList>
            <person name="Hoefler B.C."/>
            <person name="Straight P.D."/>
        </authorList>
    </citation>
    <scope>NUCLEOTIDE SEQUENCE</scope>
</reference>
<name>A0A0K8U9H4_BACLA</name>
<proteinExistence type="inferred from homology"/>
<dbReference type="InterPro" id="IPR001680">
    <property type="entry name" value="WD40_rpt"/>
</dbReference>
<feature type="repeat" description="WD" evidence="13">
    <location>
        <begin position="8"/>
        <end position="40"/>
    </location>
</feature>
<dbReference type="GO" id="GO:0034198">
    <property type="term" value="P:cellular response to amino acid starvation"/>
    <property type="evidence" value="ECO:0007669"/>
    <property type="project" value="TreeGrafter"/>
</dbReference>
<dbReference type="GO" id="GO:0051301">
    <property type="term" value="P:cell division"/>
    <property type="evidence" value="ECO:0007669"/>
    <property type="project" value="UniProtKB-KW"/>
</dbReference>
<keyword evidence="9" id="KW-0653">Protein transport</keyword>
<evidence type="ECO:0000256" key="7">
    <source>
        <dbReference type="ARBA" id="ARBA00022737"/>
    </source>
</evidence>
<feature type="repeat" description="WD" evidence="13">
    <location>
        <begin position="268"/>
        <end position="299"/>
    </location>
</feature>